<reference evidence="7" key="1">
    <citation type="submission" date="2022-01" db="EMBL/GenBank/DDBJ databases">
        <authorList>
            <person name="King R."/>
        </authorList>
    </citation>
    <scope>NUCLEOTIDE SEQUENCE</scope>
</reference>
<evidence type="ECO:0000256" key="5">
    <source>
        <dbReference type="ARBA" id="ARBA00022840"/>
    </source>
</evidence>
<proteinExistence type="predicted"/>
<keyword evidence="5" id="KW-0067">ATP-binding</keyword>
<evidence type="ECO:0000256" key="6">
    <source>
        <dbReference type="SAM" id="MobiDB-lite"/>
    </source>
</evidence>
<dbReference type="SUPFAM" id="SSF56059">
    <property type="entry name" value="Glutathione synthetase ATP-binding domain-like"/>
    <property type="match status" value="1"/>
</dbReference>
<dbReference type="Gene3D" id="3.30.470.20">
    <property type="entry name" value="ATP-grasp fold, B domain"/>
    <property type="match status" value="1"/>
</dbReference>
<dbReference type="GO" id="GO:0060271">
    <property type="term" value="P:cilium assembly"/>
    <property type="evidence" value="ECO:0007669"/>
    <property type="project" value="TreeGrafter"/>
</dbReference>
<dbReference type="InterPro" id="IPR051437">
    <property type="entry name" value="TTLL_monoglycylase"/>
</dbReference>
<dbReference type="Proteomes" id="UP001152799">
    <property type="component" value="Chromosome 4"/>
</dbReference>
<dbReference type="GO" id="GO:0005524">
    <property type="term" value="F:ATP binding"/>
    <property type="evidence" value="ECO:0007669"/>
    <property type="project" value="UniProtKB-KW"/>
</dbReference>
<dbReference type="PANTHER" id="PTHR45870">
    <property type="entry name" value="TUBULIN MONOGLYCYLASE TTLL3"/>
    <property type="match status" value="1"/>
</dbReference>
<feature type="compositionally biased region" description="Polar residues" evidence="6">
    <location>
        <begin position="137"/>
        <end position="147"/>
    </location>
</feature>
<dbReference type="InterPro" id="IPR004344">
    <property type="entry name" value="TTL/TTLL_fam"/>
</dbReference>
<dbReference type="PROSITE" id="PS51221">
    <property type="entry name" value="TTL"/>
    <property type="match status" value="1"/>
</dbReference>
<dbReference type="GO" id="GO:0003341">
    <property type="term" value="P:cilium movement"/>
    <property type="evidence" value="ECO:0007669"/>
    <property type="project" value="TreeGrafter"/>
</dbReference>
<gene>
    <name evidence="7" type="ORF">CEUTPL_LOCUS8109</name>
</gene>
<evidence type="ECO:0000256" key="2">
    <source>
        <dbReference type="ARBA" id="ARBA00022490"/>
    </source>
</evidence>
<dbReference type="GO" id="GO:0015630">
    <property type="term" value="C:microtubule cytoskeleton"/>
    <property type="evidence" value="ECO:0007669"/>
    <property type="project" value="TreeGrafter"/>
</dbReference>
<evidence type="ECO:0000256" key="4">
    <source>
        <dbReference type="ARBA" id="ARBA00022741"/>
    </source>
</evidence>
<protein>
    <recommendedName>
        <fullName evidence="9">Tubulin glycylase 3A-like</fullName>
    </recommendedName>
</protein>
<dbReference type="PANTHER" id="PTHR45870:SF2">
    <property type="entry name" value="TUBULIN MONOGLYCYLASE TTLL3"/>
    <property type="match status" value="1"/>
</dbReference>
<feature type="compositionally biased region" description="Basic and acidic residues" evidence="6">
    <location>
        <begin position="93"/>
        <end position="118"/>
    </location>
</feature>
<keyword evidence="8" id="KW-1185">Reference proteome</keyword>
<accession>A0A9N9MUX2</accession>
<evidence type="ECO:0008006" key="9">
    <source>
        <dbReference type="Google" id="ProtNLM"/>
    </source>
</evidence>
<keyword evidence="3" id="KW-0436">Ligase</keyword>
<organism evidence="7 8">
    <name type="scientific">Ceutorhynchus assimilis</name>
    <name type="common">cabbage seed weevil</name>
    <dbReference type="NCBI Taxonomy" id="467358"/>
    <lineage>
        <taxon>Eukaryota</taxon>
        <taxon>Metazoa</taxon>
        <taxon>Ecdysozoa</taxon>
        <taxon>Arthropoda</taxon>
        <taxon>Hexapoda</taxon>
        <taxon>Insecta</taxon>
        <taxon>Pterygota</taxon>
        <taxon>Neoptera</taxon>
        <taxon>Endopterygota</taxon>
        <taxon>Coleoptera</taxon>
        <taxon>Polyphaga</taxon>
        <taxon>Cucujiformia</taxon>
        <taxon>Curculionidae</taxon>
        <taxon>Ceutorhynchinae</taxon>
        <taxon>Ceutorhynchus</taxon>
    </lineage>
</organism>
<keyword evidence="2" id="KW-0963">Cytoplasm</keyword>
<evidence type="ECO:0000256" key="3">
    <source>
        <dbReference type="ARBA" id="ARBA00022598"/>
    </source>
</evidence>
<dbReference type="EMBL" id="OU892280">
    <property type="protein sequence ID" value="CAG9767548.1"/>
    <property type="molecule type" value="Genomic_DNA"/>
</dbReference>
<name>A0A9N9MUX2_9CUCU</name>
<dbReference type="GO" id="GO:0005930">
    <property type="term" value="C:axoneme"/>
    <property type="evidence" value="ECO:0007669"/>
    <property type="project" value="TreeGrafter"/>
</dbReference>
<comment type="subcellular location">
    <subcellularLocation>
        <location evidence="1">Cytoplasm</location>
    </subcellularLocation>
</comment>
<dbReference type="GO" id="GO:0070736">
    <property type="term" value="F:protein-glycine ligase activity, initiating"/>
    <property type="evidence" value="ECO:0007669"/>
    <property type="project" value="TreeGrafter"/>
</dbReference>
<evidence type="ECO:0000256" key="1">
    <source>
        <dbReference type="ARBA" id="ARBA00004496"/>
    </source>
</evidence>
<keyword evidence="4" id="KW-0547">Nucleotide-binding</keyword>
<sequence length="937" mass="108983">MSKYPDLMKLKNTSDDEFNKILINPMKSKEFKRKEDVTLEKVVRDMTNVLCNLTDSITLGKNPKKTISPEINIEKELEKNYKKQELIYKRKADEEEKRKADEEEKRNAGKANNKEKQSKKQSGQLKLNEENNNRNKTISSDRYNTSQVKLINANNKLPKIINKSVKSNSSNNQSKINPASINNQLPLIKVQPSSKSIKPISNALNVVKRPEKTELQKRRHLSPLSRENYNPLGLIRDEVDKAIKQKKTFTIRGSFGVVRRALLSRGWVEKFHTTYRQRLNQELKKYQQYTVPELVDMLRNKELAGLIKKIIKSKLLKDNQVDFYWDTRFDAFKECPDKIKLTLINKFRRESSSYTSKQGLCQTSREAHWFHIPGIAKINHPRCYTLTKGGDTRYFLNDFGLTASTALLKWVVRNNDTGGSKIVSNTGKIPMKTFDFAIAECYKFIKKHKHQDIDEVIRDALEVEWKEFLEQFHKAVHVGHHFKLSDKVPDEYAEAQNMVRKSTYLLNQLREYMPCMDMDGHMNIWILKPINSSRGEGIHICRTLELILEVLRKNPTRRYVVQKYIERPLLIHDTKFDIRQWFLVSSSYPLIIWMYKICYLRFSSQTYNLRKLHESIHLTNNSVQAKYLNRCTRDPLLPTYGMWNSEQFQNYLCDIGYPNIFGNVIYPGMKQCITAAMIAHRDKIDKRKNCFELYGADFMLSETFEPWLLEINSNPALHGSTPVTARLCPKVLEDVIKVIIDTARNPNASPGNFEMIYKEKPEPPRDIMPKLKLKGKPLPTDFFCDVDMESEPSINTNKIMVQKCIKTPDAGNILLQTGETIKEALKSLLDIIKRERTKRRSRREKSVEAKLELDIPYMHPSKPDLVSLFERPQMEETFSVASEISQIKSEEAQENMTEDESRAVTEAFSESKICSNKKRLLSNLVKVVDTLKRVNKN</sequence>
<evidence type="ECO:0000313" key="8">
    <source>
        <dbReference type="Proteomes" id="UP001152799"/>
    </source>
</evidence>
<dbReference type="AlphaFoldDB" id="A0A9N9MUX2"/>
<feature type="region of interest" description="Disordered" evidence="6">
    <location>
        <begin position="93"/>
        <end position="147"/>
    </location>
</feature>
<dbReference type="OrthoDB" id="202825at2759"/>
<evidence type="ECO:0000313" key="7">
    <source>
        <dbReference type="EMBL" id="CAG9767548.1"/>
    </source>
</evidence>
<dbReference type="Pfam" id="PF03133">
    <property type="entry name" value="TTL"/>
    <property type="match status" value="1"/>
</dbReference>